<comment type="caution">
    <text evidence="2">The sequence shown here is derived from an EMBL/GenBank/DDBJ whole genome shotgun (WGS) entry which is preliminary data.</text>
</comment>
<dbReference type="Proteomes" id="UP001596500">
    <property type="component" value="Unassembled WGS sequence"/>
</dbReference>
<evidence type="ECO:0000256" key="1">
    <source>
        <dbReference type="SAM" id="Phobius"/>
    </source>
</evidence>
<keyword evidence="3" id="KW-1185">Reference proteome</keyword>
<dbReference type="EMBL" id="JBHTBW010000080">
    <property type="protein sequence ID" value="MFC7443137.1"/>
    <property type="molecule type" value="Genomic_DNA"/>
</dbReference>
<reference evidence="3" key="1">
    <citation type="journal article" date="2019" name="Int. J. Syst. Evol. Microbiol.">
        <title>The Global Catalogue of Microorganisms (GCM) 10K type strain sequencing project: providing services to taxonomists for standard genome sequencing and annotation.</title>
        <authorList>
            <consortium name="The Broad Institute Genomics Platform"/>
            <consortium name="The Broad Institute Genome Sequencing Center for Infectious Disease"/>
            <person name="Wu L."/>
            <person name="Ma J."/>
        </authorList>
    </citation>
    <scope>NUCLEOTIDE SEQUENCE [LARGE SCALE GENOMIC DNA]</scope>
    <source>
        <strain evidence="3">CGMCC 1.12942</strain>
    </source>
</reference>
<feature type="transmembrane region" description="Helical" evidence="1">
    <location>
        <begin position="51"/>
        <end position="72"/>
    </location>
</feature>
<gene>
    <name evidence="2" type="ORF">ACFQNG_18895</name>
</gene>
<name>A0ABW2RQ61_9BACL</name>
<organism evidence="2 3">
    <name type="scientific">Laceyella putida</name>
    <dbReference type="NCBI Taxonomy" id="110101"/>
    <lineage>
        <taxon>Bacteria</taxon>
        <taxon>Bacillati</taxon>
        <taxon>Bacillota</taxon>
        <taxon>Bacilli</taxon>
        <taxon>Bacillales</taxon>
        <taxon>Thermoactinomycetaceae</taxon>
        <taxon>Laceyella</taxon>
    </lineage>
</organism>
<keyword evidence="1" id="KW-0812">Transmembrane</keyword>
<accession>A0ABW2RQ61</accession>
<evidence type="ECO:0008006" key="4">
    <source>
        <dbReference type="Google" id="ProtNLM"/>
    </source>
</evidence>
<dbReference type="RefSeq" id="WP_379867463.1">
    <property type="nucleotide sequence ID" value="NZ_JBHTBW010000080.1"/>
</dbReference>
<evidence type="ECO:0000313" key="3">
    <source>
        <dbReference type="Proteomes" id="UP001596500"/>
    </source>
</evidence>
<evidence type="ECO:0000313" key="2">
    <source>
        <dbReference type="EMBL" id="MFC7443137.1"/>
    </source>
</evidence>
<keyword evidence="1" id="KW-1133">Transmembrane helix</keyword>
<keyword evidence="1" id="KW-0472">Membrane</keyword>
<proteinExistence type="predicted"/>
<sequence length="73" mass="8268">MMETVAGILMCLSLLMLVMAKVELGNRDGNTVDAWIQQHRSAEEKEQGARLGMRFLLFGILGFILSLCLFYWS</sequence>
<protein>
    <recommendedName>
        <fullName evidence="4">Protein-export membrane protein SecG</fullName>
    </recommendedName>
</protein>